<evidence type="ECO:0000313" key="2">
    <source>
        <dbReference type="EMBL" id="QVK23406.1"/>
    </source>
</evidence>
<feature type="domain" description="N-acetyltransferase" evidence="1">
    <location>
        <begin position="11"/>
        <end position="177"/>
    </location>
</feature>
<dbReference type="RefSeq" id="WP_213682034.1">
    <property type="nucleotide sequence ID" value="NZ_CP074572.1"/>
</dbReference>
<dbReference type="SUPFAM" id="SSF55729">
    <property type="entry name" value="Acyl-CoA N-acyltransferases (Nat)"/>
    <property type="match status" value="1"/>
</dbReference>
<dbReference type="InterPro" id="IPR016181">
    <property type="entry name" value="Acyl_CoA_acyltransferase"/>
</dbReference>
<dbReference type="PANTHER" id="PTHR43792">
    <property type="entry name" value="GNAT FAMILY, PUTATIVE (AFU_ORTHOLOGUE AFUA_3G00765)-RELATED-RELATED"/>
    <property type="match status" value="1"/>
</dbReference>
<dbReference type="PROSITE" id="PS51186">
    <property type="entry name" value="GNAT"/>
    <property type="match status" value="1"/>
</dbReference>
<name>A0ABX8DGT5_9GAMM</name>
<dbReference type="Gene3D" id="3.40.630.30">
    <property type="match status" value="1"/>
</dbReference>
<sequence>MNHLPWRLTRLQLRPFHTEDLAHFYHYRSDPRVARLQGWQPYSLAQCETFIAEQRALTFPKADSWQQLAVARLDDDQLLGDVGIWLADDLSQAEFGVSITYNAQGQGYGGEVVNGVIALLFATTPVQRIIACTDKRNSACIHALSRAGMTLELSREAQYKGEICEELQFVISRKEVRLHVVTA</sequence>
<protein>
    <submittedName>
        <fullName evidence="2">GNAT family N-acetyltransferase</fullName>
    </submittedName>
</protein>
<dbReference type="InterPro" id="IPR051531">
    <property type="entry name" value="N-acetyltransferase"/>
</dbReference>
<dbReference type="Pfam" id="PF13302">
    <property type="entry name" value="Acetyltransf_3"/>
    <property type="match status" value="1"/>
</dbReference>
<accession>A0ABX8DGT5</accession>
<keyword evidence="3" id="KW-1185">Reference proteome</keyword>
<dbReference type="Proteomes" id="UP000676428">
    <property type="component" value="Chromosome"/>
</dbReference>
<organism evidence="2 3">
    <name type="scientific">Shewanella dokdonensis</name>
    <dbReference type="NCBI Taxonomy" id="712036"/>
    <lineage>
        <taxon>Bacteria</taxon>
        <taxon>Pseudomonadati</taxon>
        <taxon>Pseudomonadota</taxon>
        <taxon>Gammaproteobacteria</taxon>
        <taxon>Alteromonadales</taxon>
        <taxon>Shewanellaceae</taxon>
        <taxon>Shewanella</taxon>
    </lineage>
</organism>
<evidence type="ECO:0000313" key="3">
    <source>
        <dbReference type="Proteomes" id="UP000676428"/>
    </source>
</evidence>
<evidence type="ECO:0000259" key="1">
    <source>
        <dbReference type="PROSITE" id="PS51186"/>
    </source>
</evidence>
<dbReference type="PANTHER" id="PTHR43792:SF1">
    <property type="entry name" value="N-ACETYLTRANSFERASE DOMAIN-CONTAINING PROTEIN"/>
    <property type="match status" value="1"/>
</dbReference>
<gene>
    <name evidence="2" type="ORF">KHX94_00980</name>
</gene>
<dbReference type="InterPro" id="IPR000182">
    <property type="entry name" value="GNAT_dom"/>
</dbReference>
<proteinExistence type="predicted"/>
<dbReference type="EMBL" id="CP074572">
    <property type="protein sequence ID" value="QVK23406.1"/>
    <property type="molecule type" value="Genomic_DNA"/>
</dbReference>
<reference evidence="2 3" key="1">
    <citation type="journal article" date="2012" name="Int. J. Syst. Evol. Microbiol.">
        <title>Shewanella dokdonensis sp. nov., isolated from seawater.</title>
        <authorList>
            <person name="Sung H.R."/>
            <person name="Yoon J.H."/>
            <person name="Ghim S.Y."/>
        </authorList>
    </citation>
    <scope>NUCLEOTIDE SEQUENCE [LARGE SCALE GENOMIC DNA]</scope>
    <source>
        <strain evidence="2 3">DSM 23626</strain>
    </source>
</reference>